<dbReference type="RefSeq" id="WP_344734670.1">
    <property type="nucleotide sequence ID" value="NZ_BAAAZH010000028.1"/>
</dbReference>
<gene>
    <name evidence="3" type="ORF">GCM10022215_34070</name>
</gene>
<evidence type="ECO:0008006" key="5">
    <source>
        <dbReference type="Google" id="ProtNLM"/>
    </source>
</evidence>
<accession>A0ABP7XTL6</accession>
<feature type="compositionally biased region" description="Pro residues" evidence="1">
    <location>
        <begin position="116"/>
        <end position="136"/>
    </location>
</feature>
<dbReference type="EMBL" id="BAAAZH010000028">
    <property type="protein sequence ID" value="GAA4125528.1"/>
    <property type="molecule type" value="Genomic_DNA"/>
</dbReference>
<feature type="region of interest" description="Disordered" evidence="1">
    <location>
        <begin position="112"/>
        <end position="143"/>
    </location>
</feature>
<keyword evidence="4" id="KW-1185">Reference proteome</keyword>
<comment type="caution">
    <text evidence="3">The sequence shown here is derived from an EMBL/GenBank/DDBJ whole genome shotgun (WGS) entry which is preliminary data.</text>
</comment>
<reference evidence="4" key="1">
    <citation type="journal article" date="2019" name="Int. J. Syst. Evol. Microbiol.">
        <title>The Global Catalogue of Microorganisms (GCM) 10K type strain sequencing project: providing services to taxonomists for standard genome sequencing and annotation.</title>
        <authorList>
            <consortium name="The Broad Institute Genomics Platform"/>
            <consortium name="The Broad Institute Genome Sequencing Center for Infectious Disease"/>
            <person name="Wu L."/>
            <person name="Ma J."/>
        </authorList>
    </citation>
    <scope>NUCLEOTIDE SEQUENCE [LARGE SCALE GENOMIC DNA]</scope>
    <source>
        <strain evidence="4">JCM 16703</strain>
    </source>
</reference>
<evidence type="ECO:0000256" key="1">
    <source>
        <dbReference type="SAM" id="MobiDB-lite"/>
    </source>
</evidence>
<evidence type="ECO:0000313" key="3">
    <source>
        <dbReference type="EMBL" id="GAA4125528.1"/>
    </source>
</evidence>
<feature type="transmembrane region" description="Helical" evidence="2">
    <location>
        <begin position="53"/>
        <end position="74"/>
    </location>
</feature>
<organism evidence="3 4">
    <name type="scientific">Nocardioides fonticola</name>
    <dbReference type="NCBI Taxonomy" id="450363"/>
    <lineage>
        <taxon>Bacteria</taxon>
        <taxon>Bacillati</taxon>
        <taxon>Actinomycetota</taxon>
        <taxon>Actinomycetes</taxon>
        <taxon>Propionibacteriales</taxon>
        <taxon>Nocardioidaceae</taxon>
        <taxon>Nocardioides</taxon>
    </lineage>
</organism>
<keyword evidence="2" id="KW-0812">Transmembrane</keyword>
<name>A0ABP7XTL6_9ACTN</name>
<keyword evidence="2" id="KW-0472">Membrane</keyword>
<sequence>MLSGVSAAHVAAEPSPPAKCFQVNDDLQPATCTYTGGRWTVSYDDPAGGGGGAGGGFAALFVIVLLAGIAFTVWKVSTARRMARQSGMSEGDATAMTLLTDGGFEATYLASNLRPQPAPTPSAPAAPPAPHAPSEPPAGRERPTVERLRELDDLLAAGAITETEHTAARARILGDL</sequence>
<protein>
    <recommendedName>
        <fullName evidence="5">SHOCT domain-containing protein</fullName>
    </recommendedName>
</protein>
<proteinExistence type="predicted"/>
<evidence type="ECO:0000256" key="2">
    <source>
        <dbReference type="SAM" id="Phobius"/>
    </source>
</evidence>
<keyword evidence="2" id="KW-1133">Transmembrane helix</keyword>
<dbReference type="Proteomes" id="UP001501495">
    <property type="component" value="Unassembled WGS sequence"/>
</dbReference>
<evidence type="ECO:0000313" key="4">
    <source>
        <dbReference type="Proteomes" id="UP001501495"/>
    </source>
</evidence>